<evidence type="ECO:0000256" key="3">
    <source>
        <dbReference type="SAM" id="MobiDB-lite"/>
    </source>
</evidence>
<dbReference type="SMART" id="SM00595">
    <property type="entry name" value="MADF"/>
    <property type="match status" value="1"/>
</dbReference>
<evidence type="ECO:0000259" key="6">
    <source>
        <dbReference type="PROSITE" id="PS51031"/>
    </source>
</evidence>
<evidence type="ECO:0000313" key="7">
    <source>
        <dbReference type="EMBL" id="CAG6686253.1"/>
    </source>
</evidence>
<feature type="compositionally biased region" description="Basic and acidic residues" evidence="3">
    <location>
        <begin position="194"/>
        <end position="212"/>
    </location>
</feature>
<dbReference type="EMBL" id="HBUF01465199">
    <property type="protein sequence ID" value="CAG6744357.1"/>
    <property type="molecule type" value="Transcribed_RNA"/>
</dbReference>
<comment type="subcellular location">
    <subcellularLocation>
        <location evidence="1">Nucleus</location>
    </subcellularLocation>
</comment>
<dbReference type="AlphaFoldDB" id="A0A8D8X8I7"/>
<evidence type="ECO:0000259" key="5">
    <source>
        <dbReference type="PROSITE" id="PS51029"/>
    </source>
</evidence>
<feature type="domain" description="MADF" evidence="5">
    <location>
        <begin position="14"/>
        <end position="110"/>
    </location>
</feature>
<feature type="coiled-coil region" evidence="2">
    <location>
        <begin position="221"/>
        <end position="248"/>
    </location>
</feature>
<protein>
    <submittedName>
        <fullName evidence="7">Uncharacterized protein</fullName>
    </submittedName>
</protein>
<dbReference type="PANTHER" id="PTHR12243">
    <property type="entry name" value="MADF DOMAIN TRANSCRIPTION FACTOR"/>
    <property type="match status" value="1"/>
</dbReference>
<dbReference type="EMBL" id="HBUF01275510">
    <property type="protein sequence ID" value="CAG6686253.1"/>
    <property type="molecule type" value="Transcribed_RNA"/>
</dbReference>
<dbReference type="InterPro" id="IPR004210">
    <property type="entry name" value="BESS_motif"/>
</dbReference>
<dbReference type="PROSITE" id="PS51031">
    <property type="entry name" value="BESS"/>
    <property type="match status" value="1"/>
</dbReference>
<evidence type="ECO:0000256" key="1">
    <source>
        <dbReference type="PROSITE-ProRule" id="PRU00371"/>
    </source>
</evidence>
<keyword evidence="1" id="KW-0539">Nucleus</keyword>
<dbReference type="GO" id="GO:0005634">
    <property type="term" value="C:nucleus"/>
    <property type="evidence" value="ECO:0007669"/>
    <property type="project" value="UniProtKB-SubCell"/>
</dbReference>
<accession>A0A8D8X8I7</accession>
<evidence type="ECO:0000256" key="4">
    <source>
        <dbReference type="SAM" id="SignalP"/>
    </source>
</evidence>
<feature type="chain" id="PRO_5036262476" evidence="4">
    <location>
        <begin position="29"/>
        <end position="282"/>
    </location>
</feature>
<keyword evidence="4" id="KW-0732">Signal</keyword>
<organism evidence="7">
    <name type="scientific">Cacopsylla melanoneura</name>
    <dbReference type="NCBI Taxonomy" id="428564"/>
    <lineage>
        <taxon>Eukaryota</taxon>
        <taxon>Metazoa</taxon>
        <taxon>Ecdysozoa</taxon>
        <taxon>Arthropoda</taxon>
        <taxon>Hexapoda</taxon>
        <taxon>Insecta</taxon>
        <taxon>Pterygota</taxon>
        <taxon>Neoptera</taxon>
        <taxon>Paraneoptera</taxon>
        <taxon>Hemiptera</taxon>
        <taxon>Sternorrhyncha</taxon>
        <taxon>Psylloidea</taxon>
        <taxon>Psyllidae</taxon>
        <taxon>Psyllinae</taxon>
        <taxon>Cacopsylla</taxon>
    </lineage>
</organism>
<dbReference type="Pfam" id="PF02944">
    <property type="entry name" value="BESS"/>
    <property type="match status" value="1"/>
</dbReference>
<feature type="signal peptide" evidence="4">
    <location>
        <begin position="1"/>
        <end position="28"/>
    </location>
</feature>
<keyword evidence="2" id="KW-0175">Coiled coil</keyword>
<feature type="region of interest" description="Disordered" evidence="3">
    <location>
        <begin position="191"/>
        <end position="221"/>
    </location>
</feature>
<feature type="region of interest" description="Disordered" evidence="3">
    <location>
        <begin position="113"/>
        <end position="177"/>
    </location>
</feature>
<dbReference type="PANTHER" id="PTHR12243:SF67">
    <property type="entry name" value="COREPRESSOR OF PANGOLIN, ISOFORM A-RELATED"/>
    <property type="match status" value="1"/>
</dbReference>
<reference evidence="7" key="1">
    <citation type="submission" date="2021-05" db="EMBL/GenBank/DDBJ databases">
        <authorList>
            <person name="Alioto T."/>
            <person name="Alioto T."/>
            <person name="Gomez Garrido J."/>
        </authorList>
    </citation>
    <scope>NUCLEOTIDE SEQUENCE</scope>
</reference>
<dbReference type="GO" id="GO:0003677">
    <property type="term" value="F:DNA binding"/>
    <property type="evidence" value="ECO:0007669"/>
    <property type="project" value="InterPro"/>
</dbReference>
<feature type="compositionally biased region" description="Low complexity" evidence="3">
    <location>
        <begin position="119"/>
        <end position="140"/>
    </location>
</feature>
<dbReference type="Gene3D" id="1.10.10.60">
    <property type="entry name" value="Homeodomain-like"/>
    <property type="match status" value="1"/>
</dbReference>
<dbReference type="PROSITE" id="PS51029">
    <property type="entry name" value="MADF"/>
    <property type="match status" value="1"/>
</dbReference>
<dbReference type="Pfam" id="PF10545">
    <property type="entry name" value="MADF_DNA_bdg"/>
    <property type="match status" value="1"/>
</dbReference>
<dbReference type="InterPro" id="IPR039353">
    <property type="entry name" value="TF_Adf1"/>
</dbReference>
<sequence>MATHHVWEHNHVLHLIVLLETRVALWKAGDTNHSKRDVIDKIWHEIQQKLKSEIDCDIPVEAIRQKWKNLREQFRKEFAKTKTTTGQGAGQNKSKWLYYEDLSFLGSQYEGRQTTGNYPSSNLSTHSTPSTSSASYTLPSLPTPSTPSSSLLPIPPTRHTLSTPQPSITAPPGLDTPLNLEEFINVEIEEAEQQEEHSYCSEPRTKKSKQEKQASTASISSQLLVIEKERLEEMRRRKEREEKEQDEHYHFLMSLLPKLRAVKPERQFDVKMGIMKVLAEEK</sequence>
<feature type="domain" description="BESS" evidence="6">
    <location>
        <begin position="245"/>
        <end position="282"/>
    </location>
</feature>
<dbReference type="InterPro" id="IPR006578">
    <property type="entry name" value="MADF-dom"/>
</dbReference>
<evidence type="ECO:0000256" key="2">
    <source>
        <dbReference type="SAM" id="Coils"/>
    </source>
</evidence>
<feature type="compositionally biased region" description="Polar residues" evidence="3">
    <location>
        <begin position="159"/>
        <end position="168"/>
    </location>
</feature>
<proteinExistence type="predicted"/>
<name>A0A8D8X8I7_9HEMI</name>